<feature type="transmembrane region" description="Helical" evidence="8">
    <location>
        <begin position="123"/>
        <end position="141"/>
    </location>
</feature>
<evidence type="ECO:0000256" key="6">
    <source>
        <dbReference type="ARBA" id="ARBA00022989"/>
    </source>
</evidence>
<dbReference type="AlphaFoldDB" id="W0I3P4"/>
<keyword evidence="4" id="KW-0997">Cell inner membrane</keyword>
<comment type="similarity">
    <text evidence="8">Belongs to the binding-protein-dependent transport system permease family.</text>
</comment>
<geneLocation type="plasmid" evidence="10 11">
    <name>pHS1</name>
</geneLocation>
<dbReference type="PANTHER" id="PTHR30151:SF0">
    <property type="entry name" value="ABC TRANSPORTER PERMEASE PROTEIN MJ0413-RELATED"/>
    <property type="match status" value="1"/>
</dbReference>
<dbReference type="GO" id="GO:0055085">
    <property type="term" value="P:transmembrane transport"/>
    <property type="evidence" value="ECO:0007669"/>
    <property type="project" value="InterPro"/>
</dbReference>
<dbReference type="Gene3D" id="1.10.3720.10">
    <property type="entry name" value="MetI-like"/>
    <property type="match status" value="1"/>
</dbReference>
<proteinExistence type="inferred from homology"/>
<feature type="transmembrane region" description="Helical" evidence="8">
    <location>
        <begin position="94"/>
        <end position="117"/>
    </location>
</feature>
<evidence type="ECO:0000256" key="3">
    <source>
        <dbReference type="ARBA" id="ARBA00022475"/>
    </source>
</evidence>
<dbReference type="InterPro" id="IPR000515">
    <property type="entry name" value="MetI-like"/>
</dbReference>
<keyword evidence="3" id="KW-1003">Cell membrane</keyword>
<name>W0I3P4_9GAMM</name>
<sequence>MNRLLRLSGETGVILLAFLLWWRLSDRSESLFFPALRDMLTDAWSYWTSPAGWADMASTLGNIIAGFVDGLAAGIGGALLLGRLRALMVMLIPLIELLRATPNVILLPITISMLGIGNEMKQLNIAIAVFCPVFITTLDGYRHIPSPLRETARAFLLRPWIQFLYVTLPALLPAMLTGIHIAIPLSLITSITSEMVGETRGIGSVILSAQYRFDITRMWSGVLLLALLGFSVNKVFSVMKTAIIRRLH</sequence>
<evidence type="ECO:0000256" key="5">
    <source>
        <dbReference type="ARBA" id="ARBA00022692"/>
    </source>
</evidence>
<organism evidence="10 11">
    <name type="scientific">Sodalis praecaptivus</name>
    <dbReference type="NCBI Taxonomy" id="1239307"/>
    <lineage>
        <taxon>Bacteria</taxon>
        <taxon>Pseudomonadati</taxon>
        <taxon>Pseudomonadota</taxon>
        <taxon>Gammaproteobacteria</taxon>
        <taxon>Enterobacterales</taxon>
        <taxon>Bruguierivoracaceae</taxon>
        <taxon>Sodalis</taxon>
    </lineage>
</organism>
<comment type="subcellular location">
    <subcellularLocation>
        <location evidence="1">Cell inner membrane</location>
        <topology evidence="1">Multi-pass membrane protein</topology>
    </subcellularLocation>
    <subcellularLocation>
        <location evidence="8">Cell membrane</location>
        <topology evidence="8">Multi-pass membrane protein</topology>
    </subcellularLocation>
</comment>
<dbReference type="GO" id="GO:0005886">
    <property type="term" value="C:plasma membrane"/>
    <property type="evidence" value="ECO:0007669"/>
    <property type="project" value="UniProtKB-SubCell"/>
</dbReference>
<dbReference type="CDD" id="cd06261">
    <property type="entry name" value="TM_PBP2"/>
    <property type="match status" value="1"/>
</dbReference>
<dbReference type="Pfam" id="PF00528">
    <property type="entry name" value="BPD_transp_1"/>
    <property type="match status" value="1"/>
</dbReference>
<feature type="transmembrane region" description="Helical" evidence="8">
    <location>
        <begin position="7"/>
        <end position="24"/>
    </location>
</feature>
<dbReference type="PATRIC" id="fig|1239307.3.peg.4565"/>
<protein>
    <submittedName>
        <fullName evidence="10">ABC-type nitrate/sulfonate transport permease</fullName>
    </submittedName>
</protein>
<feature type="transmembrane region" description="Helical" evidence="8">
    <location>
        <begin position="218"/>
        <end position="236"/>
    </location>
</feature>
<reference evidence="10 11" key="1">
    <citation type="journal article" date="2014" name="Genome Biol. Evol.">
        <title>Genome degeneration and adaptation in a nascent stage of symbiosis.</title>
        <authorList>
            <person name="Oakeson K.F."/>
            <person name="Gil R."/>
            <person name="Clayton A.L."/>
            <person name="Dunn D.M."/>
            <person name="von Niederhausern A.C."/>
            <person name="Hamil C."/>
            <person name="Aoyagi A."/>
            <person name="Duval B."/>
            <person name="Baca A."/>
            <person name="Silva F.J."/>
            <person name="Vallier A."/>
            <person name="Jackson D.G."/>
            <person name="Latorre A."/>
            <person name="Weiss R.B."/>
            <person name="Heddi A."/>
            <person name="Moya A."/>
            <person name="Dale C."/>
        </authorList>
    </citation>
    <scope>NUCLEOTIDE SEQUENCE [LARGE SCALE GENOMIC DNA]</scope>
    <source>
        <strain evidence="10 11">HS1</strain>
        <plasmid evidence="11">Plasmid pHS1</plasmid>
    </source>
</reference>
<evidence type="ECO:0000256" key="8">
    <source>
        <dbReference type="RuleBase" id="RU363032"/>
    </source>
</evidence>
<evidence type="ECO:0000256" key="7">
    <source>
        <dbReference type="ARBA" id="ARBA00023136"/>
    </source>
</evidence>
<keyword evidence="2 8" id="KW-0813">Transport</keyword>
<feature type="transmembrane region" description="Helical" evidence="8">
    <location>
        <begin position="162"/>
        <end position="183"/>
    </location>
</feature>
<evidence type="ECO:0000256" key="2">
    <source>
        <dbReference type="ARBA" id="ARBA00022448"/>
    </source>
</evidence>
<gene>
    <name evidence="10" type="ORF">Sant_P0043</name>
</gene>
<evidence type="ECO:0000259" key="9">
    <source>
        <dbReference type="PROSITE" id="PS50928"/>
    </source>
</evidence>
<evidence type="ECO:0000313" key="11">
    <source>
        <dbReference type="Proteomes" id="UP000019028"/>
    </source>
</evidence>
<keyword evidence="10" id="KW-0614">Plasmid</keyword>
<dbReference type="PANTHER" id="PTHR30151">
    <property type="entry name" value="ALKANE SULFONATE ABC TRANSPORTER-RELATED, MEMBRANE SUBUNIT"/>
    <property type="match status" value="1"/>
</dbReference>
<evidence type="ECO:0000256" key="4">
    <source>
        <dbReference type="ARBA" id="ARBA00022519"/>
    </source>
</evidence>
<accession>W0I3P4</accession>
<dbReference type="SUPFAM" id="SSF161098">
    <property type="entry name" value="MetI-like"/>
    <property type="match status" value="1"/>
</dbReference>
<dbReference type="HOGENOM" id="CLU_046113_1_3_6"/>
<dbReference type="PROSITE" id="PS50928">
    <property type="entry name" value="ABC_TM1"/>
    <property type="match status" value="1"/>
</dbReference>
<keyword evidence="6 8" id="KW-1133">Transmembrane helix</keyword>
<feature type="transmembrane region" description="Helical" evidence="8">
    <location>
        <begin position="63"/>
        <end position="82"/>
    </location>
</feature>
<dbReference type="InterPro" id="IPR035906">
    <property type="entry name" value="MetI-like_sf"/>
</dbReference>
<keyword evidence="7 8" id="KW-0472">Membrane</keyword>
<dbReference type="EMBL" id="CP006570">
    <property type="protein sequence ID" value="AHF79090.1"/>
    <property type="molecule type" value="Genomic_DNA"/>
</dbReference>
<keyword evidence="11" id="KW-1185">Reference proteome</keyword>
<evidence type="ECO:0000256" key="1">
    <source>
        <dbReference type="ARBA" id="ARBA00004429"/>
    </source>
</evidence>
<dbReference type="KEGG" id="sod:Sant_P0043"/>
<feature type="domain" description="ABC transmembrane type-1" evidence="9">
    <location>
        <begin position="56"/>
        <end position="240"/>
    </location>
</feature>
<keyword evidence="5 8" id="KW-0812">Transmembrane</keyword>
<evidence type="ECO:0000313" key="10">
    <source>
        <dbReference type="EMBL" id="AHF79090.1"/>
    </source>
</evidence>
<dbReference type="Proteomes" id="UP000019028">
    <property type="component" value="Plasmid pHS1"/>
</dbReference>